<name>I1HCH4_BRADI</name>
<dbReference type="GeneID" id="100842326"/>
<dbReference type="InterPro" id="IPR004360">
    <property type="entry name" value="Glyas_Fos-R_dOase_dom"/>
</dbReference>
<accession>I1HCH4</accession>
<feature type="domain" description="VOC" evidence="2">
    <location>
        <begin position="28"/>
        <end position="151"/>
    </location>
</feature>
<gene>
    <name evidence="4" type="primary">LOC100842326</name>
    <name evidence="3" type="ORF">BRADI_2g04570v3</name>
</gene>
<dbReference type="InterPro" id="IPR037523">
    <property type="entry name" value="VOC_core"/>
</dbReference>
<reference evidence="4" key="3">
    <citation type="submission" date="2018-08" db="UniProtKB">
        <authorList>
            <consortium name="EnsemblPlants"/>
        </authorList>
    </citation>
    <scope>IDENTIFICATION</scope>
    <source>
        <strain evidence="4">cv. Bd21</strain>
    </source>
</reference>
<dbReference type="RefSeq" id="XP_003565402.1">
    <property type="nucleotide sequence ID" value="XM_003565354.4"/>
</dbReference>
<dbReference type="AlphaFoldDB" id="I1HCH4"/>
<dbReference type="EMBL" id="CM000881">
    <property type="protein sequence ID" value="KQK02940.1"/>
    <property type="molecule type" value="Genomic_DNA"/>
</dbReference>
<dbReference type="EnsemblPlants" id="KQK02940">
    <property type="protein sequence ID" value="KQK02940"/>
    <property type="gene ID" value="BRADI_2g04570v3"/>
</dbReference>
<evidence type="ECO:0000313" key="4">
    <source>
        <dbReference type="EnsemblPlants" id="KQK02940"/>
    </source>
</evidence>
<protein>
    <recommendedName>
        <fullName evidence="2">VOC domain-containing protein</fullName>
    </recommendedName>
</protein>
<reference evidence="3 4" key="1">
    <citation type="journal article" date="2010" name="Nature">
        <title>Genome sequencing and analysis of the model grass Brachypodium distachyon.</title>
        <authorList>
            <consortium name="International Brachypodium Initiative"/>
        </authorList>
    </citation>
    <scope>NUCLEOTIDE SEQUENCE [LARGE SCALE GENOMIC DNA]</scope>
    <source>
        <strain evidence="3 4">Bd21</strain>
    </source>
</reference>
<dbReference type="Gene3D" id="3.10.180.10">
    <property type="entry name" value="2,3-Dihydroxybiphenyl 1,2-Dioxygenase, domain 1"/>
    <property type="match status" value="1"/>
</dbReference>
<dbReference type="OMA" id="TCESMET"/>
<evidence type="ECO:0000313" key="3">
    <source>
        <dbReference type="EMBL" id="KQK02940.1"/>
    </source>
</evidence>
<feature type="region of interest" description="Disordered" evidence="1">
    <location>
        <begin position="178"/>
        <end position="197"/>
    </location>
</feature>
<dbReference type="Gramene" id="KQK02940">
    <property type="protein sequence ID" value="KQK02940"/>
    <property type="gene ID" value="BRADI_2g04570v3"/>
</dbReference>
<feature type="compositionally biased region" description="Pro residues" evidence="1">
    <location>
        <begin position="182"/>
        <end position="197"/>
    </location>
</feature>
<evidence type="ECO:0000259" key="2">
    <source>
        <dbReference type="PROSITE" id="PS51819"/>
    </source>
</evidence>
<organism evidence="4">
    <name type="scientific">Brachypodium distachyon</name>
    <name type="common">Purple false brome</name>
    <name type="synonym">Trachynia distachya</name>
    <dbReference type="NCBI Taxonomy" id="15368"/>
    <lineage>
        <taxon>Eukaryota</taxon>
        <taxon>Viridiplantae</taxon>
        <taxon>Streptophyta</taxon>
        <taxon>Embryophyta</taxon>
        <taxon>Tracheophyta</taxon>
        <taxon>Spermatophyta</taxon>
        <taxon>Magnoliopsida</taxon>
        <taxon>Liliopsida</taxon>
        <taxon>Poales</taxon>
        <taxon>Poaceae</taxon>
        <taxon>BOP clade</taxon>
        <taxon>Pooideae</taxon>
        <taxon>Stipodae</taxon>
        <taxon>Brachypodieae</taxon>
        <taxon>Brachypodium</taxon>
    </lineage>
</organism>
<dbReference type="Proteomes" id="UP000008810">
    <property type="component" value="Chromosome 2"/>
</dbReference>
<evidence type="ECO:0000256" key="1">
    <source>
        <dbReference type="SAM" id="MobiDB-lite"/>
    </source>
</evidence>
<dbReference type="PROSITE" id="PS51819">
    <property type="entry name" value="VOC"/>
    <property type="match status" value="1"/>
</dbReference>
<dbReference type="PANTHER" id="PTHR46142:SF10">
    <property type="entry name" value="OS01G0173600 PROTEIN"/>
    <property type="match status" value="1"/>
</dbReference>
<dbReference type="eggNOG" id="ENOG502QSP6">
    <property type="taxonomic scope" value="Eukaryota"/>
</dbReference>
<sequence length="228" mass="24684">MVNTTATEVGAMNNNSSNKLPLPLPLVSLNHVSLVCRSLESSLAFYRNVLGFVPIRRPGSFGFDGAWLFNFGIGVHLLQAEDPANMPAKKAEINPKDNHISFTCESMETVQRRLKEMGIRYVQRRVEEGGIYVDQLFFHDPDGFMIEVCTCDNLPVIPLLDAPQHAVCKRALAAPPAVAVPQPDPSSPAPAPVPSPLPQQQHCVAEVVVVDVANGNMSAMTAMACPEA</sequence>
<dbReference type="SUPFAM" id="SSF54593">
    <property type="entry name" value="Glyoxalase/Bleomycin resistance protein/Dihydroxybiphenyl dioxygenase"/>
    <property type="match status" value="1"/>
</dbReference>
<dbReference type="KEGG" id="bdi:100842326"/>
<keyword evidence="5" id="KW-1185">Reference proteome</keyword>
<dbReference type="HOGENOM" id="CLU_046006_12_5_1"/>
<dbReference type="OrthoDB" id="16820at2759"/>
<dbReference type="PANTHER" id="PTHR46142">
    <property type="match status" value="1"/>
</dbReference>
<reference evidence="3" key="2">
    <citation type="submission" date="2017-06" db="EMBL/GenBank/DDBJ databases">
        <title>WGS assembly of Brachypodium distachyon.</title>
        <authorList>
            <consortium name="The International Brachypodium Initiative"/>
            <person name="Lucas S."/>
            <person name="Harmon-Smith M."/>
            <person name="Lail K."/>
            <person name="Tice H."/>
            <person name="Grimwood J."/>
            <person name="Bruce D."/>
            <person name="Barry K."/>
            <person name="Shu S."/>
            <person name="Lindquist E."/>
            <person name="Wang M."/>
            <person name="Pitluck S."/>
            <person name="Vogel J.P."/>
            <person name="Garvin D.F."/>
            <person name="Mockler T.C."/>
            <person name="Schmutz J."/>
            <person name="Rokhsar D."/>
            <person name="Bevan M.W."/>
        </authorList>
    </citation>
    <scope>NUCLEOTIDE SEQUENCE</scope>
    <source>
        <strain evidence="3">Bd21</strain>
    </source>
</reference>
<dbReference type="CDD" id="cd07245">
    <property type="entry name" value="VOC_like"/>
    <property type="match status" value="1"/>
</dbReference>
<proteinExistence type="predicted"/>
<dbReference type="Pfam" id="PF00903">
    <property type="entry name" value="Glyoxalase"/>
    <property type="match status" value="1"/>
</dbReference>
<dbReference type="InterPro" id="IPR029068">
    <property type="entry name" value="Glyas_Bleomycin-R_OHBP_Dase"/>
</dbReference>
<evidence type="ECO:0000313" key="5">
    <source>
        <dbReference type="Proteomes" id="UP000008810"/>
    </source>
</evidence>